<gene>
    <name evidence="3" type="primary">Contig17719.g18834</name>
    <name evidence="3" type="ORF">STYLEM_14688</name>
</gene>
<feature type="compositionally biased region" description="Acidic residues" evidence="1">
    <location>
        <begin position="208"/>
        <end position="243"/>
    </location>
</feature>
<dbReference type="EMBL" id="CCKQ01013895">
    <property type="protein sequence ID" value="CDW85606.1"/>
    <property type="molecule type" value="Genomic_DNA"/>
</dbReference>
<dbReference type="OrthoDB" id="445750at2759"/>
<evidence type="ECO:0000313" key="4">
    <source>
        <dbReference type="Proteomes" id="UP000039865"/>
    </source>
</evidence>
<feature type="domain" description="FCP1 homology" evidence="2">
    <location>
        <begin position="444"/>
        <end position="613"/>
    </location>
</feature>
<reference evidence="3 4" key="1">
    <citation type="submission" date="2014-06" db="EMBL/GenBank/DDBJ databases">
        <authorList>
            <person name="Swart Estienne"/>
        </authorList>
    </citation>
    <scope>NUCLEOTIDE SEQUENCE [LARGE SCALE GENOMIC DNA]</scope>
    <source>
        <strain evidence="3 4">130c</strain>
    </source>
</reference>
<keyword evidence="4" id="KW-1185">Reference proteome</keyword>
<dbReference type="InterPro" id="IPR036412">
    <property type="entry name" value="HAD-like_sf"/>
</dbReference>
<dbReference type="SUPFAM" id="SSF56784">
    <property type="entry name" value="HAD-like"/>
    <property type="match status" value="1"/>
</dbReference>
<dbReference type="AlphaFoldDB" id="A0A078AUC5"/>
<feature type="compositionally biased region" description="Acidic residues" evidence="1">
    <location>
        <begin position="276"/>
        <end position="289"/>
    </location>
</feature>
<accession>A0A078AUC5</accession>
<sequence length="641" mass="74564">MEKYRHDSSEYVSHMFTERNDKSYPVGRMDRYNSVTRNSVLLYNKGLCAQFNYDEEEEPRLILKQPQKKQSDSQCSFYGPKQFTIAIGEQTKQNAVVEPESISKSSSNMAHLQLRPMPSQMEYDIFRPKKEDGQLILLADRDEEHTPQPKLDSLDDFKFDKPQQQNIMNISKYRTGYQDQKKKGAKTIISSKFKRQALQKMLEKQQQVDEESEEDSVFEKQPEDDENVEDVLPKDEEEEEEDVLLEVEQISLIKKKRDKGRAQTLFIPKDQGQLAEDLEQEQDEDDDDDASKGNQLLKVKSVGNLSPTKKKKSKRRKSLMKKQKKTNLNLNQKVNGLIQQSDLNLINLNIPLIKKGPILNQAKSVADLGRLLNFGEKKGKQPHKNDNQFNNKEIIAINSTPMELSKTNKNDKKSDAFAKIIKDSQMPYNKRLLKDPIFREFYQQNLQKKTIVFDIDETLVYATQNRSELKKLDEIIFIKTTKFGGMVKAYLSYRPFLFEMLNILVEDFELILYTCGTGSYASSFAESVERNGGRRYFDHILCIQHCLYSMENEIYIKDLKILEEGRNMRDILIVDNNVQSFFLQLSNGIPIYEYTGDKRDTQLPILTDYLLQFADASDNRGKIDKDFKIKKLIDEGSEQYK</sequence>
<evidence type="ECO:0000259" key="2">
    <source>
        <dbReference type="PROSITE" id="PS50969"/>
    </source>
</evidence>
<organism evidence="3 4">
    <name type="scientific">Stylonychia lemnae</name>
    <name type="common">Ciliate</name>
    <dbReference type="NCBI Taxonomy" id="5949"/>
    <lineage>
        <taxon>Eukaryota</taxon>
        <taxon>Sar</taxon>
        <taxon>Alveolata</taxon>
        <taxon>Ciliophora</taxon>
        <taxon>Intramacronucleata</taxon>
        <taxon>Spirotrichea</taxon>
        <taxon>Stichotrichia</taxon>
        <taxon>Sporadotrichida</taxon>
        <taxon>Oxytrichidae</taxon>
        <taxon>Stylonychinae</taxon>
        <taxon>Stylonychia</taxon>
    </lineage>
</organism>
<feature type="region of interest" description="Disordered" evidence="1">
    <location>
        <begin position="272"/>
        <end position="326"/>
    </location>
</feature>
<dbReference type="PANTHER" id="PTHR12210">
    <property type="entry name" value="DULLARD PROTEIN PHOSPHATASE"/>
    <property type="match status" value="1"/>
</dbReference>
<dbReference type="SMART" id="SM00577">
    <property type="entry name" value="CPDc"/>
    <property type="match status" value="1"/>
</dbReference>
<dbReference type="InParanoid" id="A0A078AUC5"/>
<dbReference type="InterPro" id="IPR023214">
    <property type="entry name" value="HAD_sf"/>
</dbReference>
<dbReference type="Gene3D" id="3.40.50.1000">
    <property type="entry name" value="HAD superfamily/HAD-like"/>
    <property type="match status" value="1"/>
</dbReference>
<dbReference type="InterPro" id="IPR050365">
    <property type="entry name" value="TIM50"/>
</dbReference>
<dbReference type="Pfam" id="PF03031">
    <property type="entry name" value="NIF"/>
    <property type="match status" value="1"/>
</dbReference>
<protein>
    <submittedName>
        <fullName evidence="3">Nli interacting factor-like phosphatase family protein</fullName>
    </submittedName>
</protein>
<feature type="compositionally biased region" description="Basic residues" evidence="1">
    <location>
        <begin position="308"/>
        <end position="325"/>
    </location>
</feature>
<evidence type="ECO:0000313" key="3">
    <source>
        <dbReference type="EMBL" id="CDW85606.1"/>
    </source>
</evidence>
<dbReference type="CDD" id="cd07521">
    <property type="entry name" value="HAD_FCP1-like"/>
    <property type="match status" value="1"/>
</dbReference>
<dbReference type="OMA" id="MFTERND"/>
<dbReference type="InterPro" id="IPR004274">
    <property type="entry name" value="FCP1_dom"/>
</dbReference>
<name>A0A078AUC5_STYLE</name>
<evidence type="ECO:0000256" key="1">
    <source>
        <dbReference type="SAM" id="MobiDB-lite"/>
    </source>
</evidence>
<dbReference type="PROSITE" id="PS50969">
    <property type="entry name" value="FCP1"/>
    <property type="match status" value="1"/>
</dbReference>
<proteinExistence type="predicted"/>
<dbReference type="Proteomes" id="UP000039865">
    <property type="component" value="Unassembled WGS sequence"/>
</dbReference>
<feature type="region of interest" description="Disordered" evidence="1">
    <location>
        <begin position="200"/>
        <end position="243"/>
    </location>
</feature>